<evidence type="ECO:0008006" key="3">
    <source>
        <dbReference type="Google" id="ProtNLM"/>
    </source>
</evidence>
<name>A0ABZ0ZTT6_9ACTN</name>
<reference evidence="2" key="1">
    <citation type="submission" date="2023-12" db="EMBL/GenBank/DDBJ databases">
        <title>Novel species in genus Nocardioides.</title>
        <authorList>
            <person name="Zhou H."/>
        </authorList>
    </citation>
    <scope>NUCLEOTIDE SEQUENCE [LARGE SCALE GENOMIC DNA]</scope>
    <source>
        <strain evidence="2">HM61</strain>
    </source>
</reference>
<dbReference type="EMBL" id="CP141059">
    <property type="protein sequence ID" value="WQQ27274.1"/>
    <property type="molecule type" value="Genomic_DNA"/>
</dbReference>
<accession>A0ABZ0ZTT6</accession>
<organism evidence="1 2">
    <name type="scientific">Nocardioides bizhenqiangii</name>
    <dbReference type="NCBI Taxonomy" id="3095076"/>
    <lineage>
        <taxon>Bacteria</taxon>
        <taxon>Bacillati</taxon>
        <taxon>Actinomycetota</taxon>
        <taxon>Actinomycetes</taxon>
        <taxon>Propionibacteriales</taxon>
        <taxon>Nocardioidaceae</taxon>
        <taxon>Nocardioides</taxon>
    </lineage>
</organism>
<proteinExistence type="predicted"/>
<evidence type="ECO:0000313" key="1">
    <source>
        <dbReference type="EMBL" id="WQQ27274.1"/>
    </source>
</evidence>
<dbReference type="Proteomes" id="UP001327225">
    <property type="component" value="Chromosome"/>
</dbReference>
<protein>
    <recommendedName>
        <fullName evidence="3">Helix-turn-helix domain-containing protein</fullName>
    </recommendedName>
</protein>
<gene>
    <name evidence="1" type="ORF">SHK19_03370</name>
</gene>
<sequence>MKTYLSMLWLAAAPPHDVAYPARAWATLLDLPDPSGKGARRVNDAISWLEENNFVTVAAQAGLPNRVTLLNELGTGKRYRVPGEVFNKARTKGADLASLAGDRYVQVPPTFWTSGWMATLSAAGTAMFLVLLAEQVGKRDDQELWFSPEVANLRYSLSHDTRSAGLQELRRAGLVTAKRRPVASDVFDVQRFRNVYILHMDALTTTAAVPDKDELARPRKVALRGKSKKLKGLSAP</sequence>
<keyword evidence="2" id="KW-1185">Reference proteome</keyword>
<evidence type="ECO:0000313" key="2">
    <source>
        <dbReference type="Proteomes" id="UP001327225"/>
    </source>
</evidence>
<dbReference type="RefSeq" id="WP_322937853.1">
    <property type="nucleotide sequence ID" value="NZ_CP141059.1"/>
</dbReference>